<dbReference type="InterPro" id="IPR002500">
    <property type="entry name" value="PAPS_reduct_dom"/>
</dbReference>
<name>A0A0F7SRP8_PHARH</name>
<feature type="compositionally biased region" description="Polar residues" evidence="13">
    <location>
        <begin position="297"/>
        <end position="308"/>
    </location>
</feature>
<evidence type="ECO:0000256" key="8">
    <source>
        <dbReference type="ARBA" id="ARBA00022827"/>
    </source>
</evidence>
<dbReference type="EC" id="2.7.7.2" evidence="2"/>
<proteinExistence type="predicted"/>
<evidence type="ECO:0000256" key="4">
    <source>
        <dbReference type="ARBA" id="ARBA00022643"/>
    </source>
</evidence>
<feature type="domain" description="Phosphoadenosine phosphosulphate reductase" evidence="14">
    <location>
        <begin position="168"/>
        <end position="240"/>
    </location>
</feature>
<evidence type="ECO:0000256" key="10">
    <source>
        <dbReference type="ARBA" id="ARBA00031145"/>
    </source>
</evidence>
<evidence type="ECO:0000256" key="7">
    <source>
        <dbReference type="ARBA" id="ARBA00022741"/>
    </source>
</evidence>
<dbReference type="AlphaFoldDB" id="A0A0F7SRP8"/>
<keyword evidence="3" id="KW-0285">Flavoprotein</keyword>
<keyword evidence="6" id="KW-0548">Nucleotidyltransferase</keyword>
<dbReference type="GO" id="GO:0003919">
    <property type="term" value="F:FMN adenylyltransferase activity"/>
    <property type="evidence" value="ECO:0007669"/>
    <property type="project" value="UniProtKB-EC"/>
</dbReference>
<evidence type="ECO:0000259" key="14">
    <source>
        <dbReference type="Pfam" id="PF01507"/>
    </source>
</evidence>
<dbReference type="SUPFAM" id="SSF52402">
    <property type="entry name" value="Adenine nucleotide alpha hydrolases-like"/>
    <property type="match status" value="1"/>
</dbReference>
<evidence type="ECO:0000256" key="2">
    <source>
        <dbReference type="ARBA" id="ARBA00012393"/>
    </source>
</evidence>
<dbReference type="CDD" id="cd23948">
    <property type="entry name" value="FAD_synthase"/>
    <property type="match status" value="1"/>
</dbReference>
<dbReference type="EMBL" id="LN483142">
    <property type="protein sequence ID" value="CED82733.1"/>
    <property type="molecule type" value="Genomic_DNA"/>
</dbReference>
<accession>A0A0F7SRP8</accession>
<evidence type="ECO:0000313" key="15">
    <source>
        <dbReference type="EMBL" id="CED82733.1"/>
    </source>
</evidence>
<comment type="catalytic activity">
    <reaction evidence="12">
        <text>FMN + ATP + H(+) = FAD + diphosphate</text>
        <dbReference type="Rhea" id="RHEA:17237"/>
        <dbReference type="ChEBI" id="CHEBI:15378"/>
        <dbReference type="ChEBI" id="CHEBI:30616"/>
        <dbReference type="ChEBI" id="CHEBI:33019"/>
        <dbReference type="ChEBI" id="CHEBI:57692"/>
        <dbReference type="ChEBI" id="CHEBI:58210"/>
        <dbReference type="EC" id="2.7.7.2"/>
    </reaction>
</comment>
<evidence type="ECO:0000256" key="9">
    <source>
        <dbReference type="ARBA" id="ARBA00022840"/>
    </source>
</evidence>
<dbReference type="GO" id="GO:0005524">
    <property type="term" value="F:ATP binding"/>
    <property type="evidence" value="ECO:0007669"/>
    <property type="project" value="UniProtKB-KW"/>
</dbReference>
<evidence type="ECO:0000256" key="5">
    <source>
        <dbReference type="ARBA" id="ARBA00022679"/>
    </source>
</evidence>
<protein>
    <recommendedName>
        <fullName evidence="2">FAD synthase</fullName>
        <ecNumber evidence="2">2.7.7.2</ecNumber>
    </recommendedName>
    <alternativeName>
        <fullName evidence="10">FAD pyrophosphorylase</fullName>
    </alternativeName>
    <alternativeName>
        <fullName evidence="11">FMN adenylyltransferase</fullName>
    </alternativeName>
</protein>
<dbReference type="PANTHER" id="PTHR23293:SF9">
    <property type="entry name" value="FAD SYNTHASE"/>
    <property type="match status" value="1"/>
</dbReference>
<dbReference type="PANTHER" id="PTHR23293">
    <property type="entry name" value="FAD SYNTHETASE-RELATED FMN ADENYLYLTRANSFERASE"/>
    <property type="match status" value="1"/>
</dbReference>
<reference evidence="15" key="1">
    <citation type="submission" date="2014-08" db="EMBL/GenBank/DDBJ databases">
        <authorList>
            <person name="Sharma Rahul"/>
            <person name="Thines Marco"/>
        </authorList>
    </citation>
    <scope>NUCLEOTIDE SEQUENCE</scope>
</reference>
<keyword evidence="7" id="KW-0547">Nucleotide-binding</keyword>
<feature type="region of interest" description="Disordered" evidence="13">
    <location>
        <begin position="243"/>
        <end position="308"/>
    </location>
</feature>
<evidence type="ECO:0000256" key="6">
    <source>
        <dbReference type="ARBA" id="ARBA00022695"/>
    </source>
</evidence>
<organism evidence="15">
    <name type="scientific">Phaffia rhodozyma</name>
    <name type="common">Yeast</name>
    <name type="synonym">Xanthophyllomyces dendrorhous</name>
    <dbReference type="NCBI Taxonomy" id="264483"/>
    <lineage>
        <taxon>Eukaryota</taxon>
        <taxon>Fungi</taxon>
        <taxon>Dikarya</taxon>
        <taxon>Basidiomycota</taxon>
        <taxon>Agaricomycotina</taxon>
        <taxon>Tremellomycetes</taxon>
        <taxon>Cystofilobasidiales</taxon>
        <taxon>Mrakiaceae</taxon>
        <taxon>Phaffia</taxon>
    </lineage>
</organism>
<keyword evidence="5 15" id="KW-0808">Transferase</keyword>
<dbReference type="Pfam" id="PF01507">
    <property type="entry name" value="PAPS_reduct"/>
    <property type="match status" value="1"/>
</dbReference>
<keyword evidence="9" id="KW-0067">ATP-binding</keyword>
<keyword evidence="4" id="KW-0288">FMN</keyword>
<evidence type="ECO:0000256" key="11">
    <source>
        <dbReference type="ARBA" id="ARBA00031871"/>
    </source>
</evidence>
<dbReference type="GO" id="GO:0006747">
    <property type="term" value="P:FAD biosynthetic process"/>
    <property type="evidence" value="ECO:0007669"/>
    <property type="project" value="TreeGrafter"/>
</dbReference>
<dbReference type="InterPro" id="IPR014729">
    <property type="entry name" value="Rossmann-like_a/b/a_fold"/>
</dbReference>
<sequence>MSPSPIKVHLSDDLSFITRTSTPPISSQRRTELINKVNEAHSVIRDALDTFGLDALALSFNGGKDCTLLLHLLYNVLSSPLSSPPSHPPVRAPTSSSPSALPRIKSVYITLPAPFPEVEKFVDYSVKAYGLDLVRISGGMKAALGVYLGEGDNRNGEPDWGRGKGVKGVLVGTRRGDPHGSSLSLTQPTDPTWPSFLRIHPILNWSYRDVWDYLREYHVPWCVLYDEGYTSLGSLVNTHPNPSLLIPTTSRQHSPSRKPNNPTTEREKQSSVRRGAMYSPAWMLEDESLERAGRGDSASTVSSKQEAA</sequence>
<evidence type="ECO:0000256" key="1">
    <source>
        <dbReference type="ARBA" id="ARBA00004726"/>
    </source>
</evidence>
<evidence type="ECO:0000256" key="3">
    <source>
        <dbReference type="ARBA" id="ARBA00022630"/>
    </source>
</evidence>
<dbReference type="Gene3D" id="3.40.50.620">
    <property type="entry name" value="HUPs"/>
    <property type="match status" value="1"/>
</dbReference>
<keyword evidence="8" id="KW-0274">FAD</keyword>
<comment type="pathway">
    <text evidence="1">Cofactor biosynthesis; FAD biosynthesis; FAD from FMN: step 1/1.</text>
</comment>
<feature type="compositionally biased region" description="Polar residues" evidence="13">
    <location>
        <begin position="243"/>
        <end position="263"/>
    </location>
</feature>
<evidence type="ECO:0000256" key="13">
    <source>
        <dbReference type="SAM" id="MobiDB-lite"/>
    </source>
</evidence>
<evidence type="ECO:0000256" key="12">
    <source>
        <dbReference type="ARBA" id="ARBA00049494"/>
    </source>
</evidence>